<protein>
    <submittedName>
        <fullName evidence="2">Uncharacterized protein</fullName>
    </submittedName>
</protein>
<evidence type="ECO:0000313" key="3">
    <source>
        <dbReference type="Proteomes" id="UP000460715"/>
    </source>
</evidence>
<reference evidence="2 3" key="1">
    <citation type="submission" date="2019-03" db="EMBL/GenBank/DDBJ databases">
        <title>Roseomonas sp. a novel Roseomonas species isolated from Sea whip Gorgonian.</title>
        <authorList>
            <person name="Li F."/>
            <person name="Pan X."/>
            <person name="Huang S."/>
            <person name="Li Z."/>
            <person name="Meng B."/>
        </authorList>
    </citation>
    <scope>NUCLEOTIDE SEQUENCE [LARGE SCALE GENOMIC DNA]</scope>
    <source>
        <strain evidence="2 3">M0104</strain>
    </source>
</reference>
<evidence type="ECO:0000313" key="2">
    <source>
        <dbReference type="EMBL" id="MXP65236.1"/>
    </source>
</evidence>
<dbReference type="Proteomes" id="UP000460715">
    <property type="component" value="Unassembled WGS sequence"/>
</dbReference>
<dbReference type="AlphaFoldDB" id="A0A845BGJ6"/>
<comment type="caution">
    <text evidence="2">The sequence shown here is derived from an EMBL/GenBank/DDBJ whole genome shotgun (WGS) entry which is preliminary data.</text>
</comment>
<organism evidence="2 3">
    <name type="scientific">Teichococcus coralli</name>
    <dbReference type="NCBI Taxonomy" id="2545983"/>
    <lineage>
        <taxon>Bacteria</taxon>
        <taxon>Pseudomonadati</taxon>
        <taxon>Pseudomonadota</taxon>
        <taxon>Alphaproteobacteria</taxon>
        <taxon>Acetobacterales</taxon>
        <taxon>Roseomonadaceae</taxon>
        <taxon>Roseomonas</taxon>
    </lineage>
</organism>
<dbReference type="EMBL" id="SNVJ01000019">
    <property type="protein sequence ID" value="MXP65236.1"/>
    <property type="molecule type" value="Genomic_DNA"/>
</dbReference>
<feature type="region of interest" description="Disordered" evidence="1">
    <location>
        <begin position="134"/>
        <end position="160"/>
    </location>
</feature>
<evidence type="ECO:0000256" key="1">
    <source>
        <dbReference type="SAM" id="MobiDB-lite"/>
    </source>
</evidence>
<sequence length="160" mass="17633">MRHDASPGRPVLRVRSFINPAAVDCDLWHRRVRQNTAEATMARLLEVLLVLNTVAGPADRLPDVLRAIGQQYRVVSTAPPRLAVVEAEEGQVPALRQAPGVRMVVEGDIPPDLLAELTASERLFAQAWRMQATQAKGERRGEGLPWDAPGFTPPDPPRRP</sequence>
<name>A0A845BGJ6_9PROT</name>
<gene>
    <name evidence="2" type="ORF">E0493_17970</name>
</gene>
<keyword evidence="3" id="KW-1185">Reference proteome</keyword>
<feature type="compositionally biased region" description="Pro residues" evidence="1">
    <location>
        <begin position="151"/>
        <end position="160"/>
    </location>
</feature>
<dbReference type="RefSeq" id="WP_160938646.1">
    <property type="nucleotide sequence ID" value="NZ_SNVJ01000019.1"/>
</dbReference>
<accession>A0A845BGJ6</accession>
<proteinExistence type="predicted"/>